<reference evidence="2 3" key="2">
    <citation type="journal article" date="2016" name="Int. J. Syst. Evol. Microbiol.">
        <title>Rickettsia amblyommatis sp. nov., a spotted fever group Rickettsia associated with multiple species of Amblyomma ticks in North, Central and South America.</title>
        <authorList>
            <person name="Karpathy S.E."/>
            <person name="Slater K.S."/>
            <person name="Goldsmith C.S."/>
            <person name="Nicholson W.L."/>
            <person name="Paddock C.D."/>
        </authorList>
    </citation>
    <scope>NUCLEOTIDE SEQUENCE [LARGE SCALE GENOMIC DNA]</scope>
    <source>
        <strain evidence="2 3">GAT-30V</strain>
    </source>
</reference>
<evidence type="ECO:0000313" key="3">
    <source>
        <dbReference type="Proteomes" id="UP000008005"/>
    </source>
</evidence>
<reference evidence="3" key="1">
    <citation type="submission" date="2012-02" db="EMBL/GenBank/DDBJ databases">
        <title>Complete genome sequence of Candidatus Rickettsia amblyommii strain GAT-30V.</title>
        <authorList>
            <person name="Johnson S.L."/>
            <person name="Munk A.C."/>
            <person name="Han S."/>
            <person name="Bruce D.C."/>
            <person name="Dasch G.A."/>
        </authorList>
    </citation>
    <scope>NUCLEOTIDE SEQUENCE [LARGE SCALE GENOMIC DNA]</scope>
    <source>
        <strain evidence="3">GAT-30V</strain>
    </source>
</reference>
<feature type="domain" description="Transposase IS116/IS110/IS902 C-terminal" evidence="1">
    <location>
        <begin position="2"/>
        <end position="38"/>
    </location>
</feature>
<dbReference type="GO" id="GO:0006313">
    <property type="term" value="P:DNA transposition"/>
    <property type="evidence" value="ECO:0007669"/>
    <property type="project" value="InterPro"/>
</dbReference>
<dbReference type="Proteomes" id="UP000008005">
    <property type="component" value="Chromosome"/>
</dbReference>
<dbReference type="KEGG" id="ram:MCE_05780"/>
<dbReference type="AlphaFoldDB" id="H8K2F6"/>
<dbReference type="EMBL" id="CP003334">
    <property type="protein sequence ID" value="AFC69998.1"/>
    <property type="molecule type" value="Genomic_DNA"/>
</dbReference>
<dbReference type="InterPro" id="IPR003346">
    <property type="entry name" value="Transposase_20"/>
</dbReference>
<sequence>MSQWKSENHFSSWLGLSPANKITGEKVFSTKSRKVINRASTAFRIAAAAGKTNTAIGSFMRRIKISKGSPKAITATER</sequence>
<dbReference type="HOGENOM" id="CLU_2619733_0_0_5"/>
<gene>
    <name evidence="2" type="ordered locus">MCE_05780</name>
</gene>
<organism evidence="2 3">
    <name type="scientific">Rickettsia amblyommatis (strain GAT-30V)</name>
    <name type="common">Rickettsia amblyommii</name>
    <dbReference type="NCBI Taxonomy" id="1105111"/>
    <lineage>
        <taxon>Bacteria</taxon>
        <taxon>Pseudomonadati</taxon>
        <taxon>Pseudomonadota</taxon>
        <taxon>Alphaproteobacteria</taxon>
        <taxon>Rickettsiales</taxon>
        <taxon>Rickettsiaceae</taxon>
        <taxon>Rickettsieae</taxon>
        <taxon>Rickettsia</taxon>
        <taxon>spotted fever group</taxon>
    </lineage>
</organism>
<accession>H8K2F6</accession>
<name>H8K2F6_RICAG</name>
<protein>
    <submittedName>
        <fullName evidence="2">Transposase</fullName>
    </submittedName>
</protein>
<evidence type="ECO:0000259" key="1">
    <source>
        <dbReference type="Pfam" id="PF02371"/>
    </source>
</evidence>
<dbReference type="STRING" id="1105111.MCE_05780"/>
<dbReference type="GO" id="GO:0004803">
    <property type="term" value="F:transposase activity"/>
    <property type="evidence" value="ECO:0007669"/>
    <property type="project" value="InterPro"/>
</dbReference>
<evidence type="ECO:0000313" key="2">
    <source>
        <dbReference type="EMBL" id="AFC69998.1"/>
    </source>
</evidence>
<dbReference type="GO" id="GO:0003677">
    <property type="term" value="F:DNA binding"/>
    <property type="evidence" value="ECO:0007669"/>
    <property type="project" value="InterPro"/>
</dbReference>
<proteinExistence type="predicted"/>
<dbReference type="Pfam" id="PF02371">
    <property type="entry name" value="Transposase_20"/>
    <property type="match status" value="1"/>
</dbReference>